<protein>
    <submittedName>
        <fullName evidence="1">Uncharacterized protein</fullName>
    </submittedName>
</protein>
<evidence type="ECO:0000313" key="1">
    <source>
        <dbReference type="EMBL" id="KAF6750159.1"/>
    </source>
</evidence>
<keyword evidence="2" id="KW-1185">Reference proteome</keyword>
<name>A0A8H6HN97_9AGAR</name>
<dbReference type="EMBL" id="JACGCI010000058">
    <property type="protein sequence ID" value="KAF6750159.1"/>
    <property type="molecule type" value="Genomic_DNA"/>
</dbReference>
<organism evidence="1 2">
    <name type="scientific">Ephemerocybe angulata</name>
    <dbReference type="NCBI Taxonomy" id="980116"/>
    <lineage>
        <taxon>Eukaryota</taxon>
        <taxon>Fungi</taxon>
        <taxon>Dikarya</taxon>
        <taxon>Basidiomycota</taxon>
        <taxon>Agaricomycotina</taxon>
        <taxon>Agaricomycetes</taxon>
        <taxon>Agaricomycetidae</taxon>
        <taxon>Agaricales</taxon>
        <taxon>Agaricineae</taxon>
        <taxon>Psathyrellaceae</taxon>
        <taxon>Ephemerocybe</taxon>
    </lineage>
</organism>
<reference evidence="1 2" key="1">
    <citation type="submission" date="2020-07" db="EMBL/GenBank/DDBJ databases">
        <title>Comparative genomics of pyrophilous fungi reveals a link between fire events and developmental genes.</title>
        <authorList>
            <consortium name="DOE Joint Genome Institute"/>
            <person name="Steindorff A.S."/>
            <person name="Carver A."/>
            <person name="Calhoun S."/>
            <person name="Stillman K."/>
            <person name="Liu H."/>
            <person name="Lipzen A."/>
            <person name="Pangilinan J."/>
            <person name="Labutti K."/>
            <person name="Bruns T.D."/>
            <person name="Grigoriev I.V."/>
        </authorList>
    </citation>
    <scope>NUCLEOTIDE SEQUENCE [LARGE SCALE GENOMIC DNA]</scope>
    <source>
        <strain evidence="1 2">CBS 144469</strain>
    </source>
</reference>
<sequence>MDIVKPEPLGYPSSTILGISMKWGQANWFDEPDMPVKRETTVDLTDPRSKWDTKVEAIPIRQDRHTVNTLLDSMSDYIGVALPVLALKSKGKERKLYGFHKVPCTGDASQMHPSRTSSRNLTNITLPFKSTRETATNLNSTIQLHRESPYLRNVQLGGKTRWSVVTVAPLDLGDGILQDLGLLVELEDPVCVQRLHRSHAAFFSDTRYVGDLEMLHVLHCHRPLRASPSSASTTCTATTLDLHSPIRLNPGPSSMRAPTSATVSRPDFGSVPEIDFDWGI</sequence>
<evidence type="ECO:0000313" key="2">
    <source>
        <dbReference type="Proteomes" id="UP000521943"/>
    </source>
</evidence>
<accession>A0A8H6HN97</accession>
<gene>
    <name evidence="1" type="ORF">DFP72DRAFT_851852</name>
</gene>
<proteinExistence type="predicted"/>
<comment type="caution">
    <text evidence="1">The sequence shown here is derived from an EMBL/GenBank/DDBJ whole genome shotgun (WGS) entry which is preliminary data.</text>
</comment>
<dbReference type="AlphaFoldDB" id="A0A8H6HN97"/>
<dbReference type="Proteomes" id="UP000521943">
    <property type="component" value="Unassembled WGS sequence"/>
</dbReference>